<reference evidence="16 17" key="1">
    <citation type="submission" date="2016-07" db="EMBL/GenBank/DDBJ databases">
        <title>Pervasive Adenine N6-methylation of Active Genes in Fungi.</title>
        <authorList>
            <consortium name="DOE Joint Genome Institute"/>
            <person name="Mondo S.J."/>
            <person name="Dannebaum R.O."/>
            <person name="Kuo R.C."/>
            <person name="Labutti K."/>
            <person name="Haridas S."/>
            <person name="Kuo A."/>
            <person name="Salamov A."/>
            <person name="Ahrendt S.R."/>
            <person name="Lipzen A."/>
            <person name="Sullivan W."/>
            <person name="Andreopoulos W.B."/>
            <person name="Clum A."/>
            <person name="Lindquist E."/>
            <person name="Daum C."/>
            <person name="Ramamoorthy G.K."/>
            <person name="Gryganskyi A."/>
            <person name="Culley D."/>
            <person name="Magnuson J.K."/>
            <person name="James T.Y."/>
            <person name="O'Malley M.A."/>
            <person name="Stajich J.E."/>
            <person name="Spatafora J.W."/>
            <person name="Visel A."/>
            <person name="Grigoriev I.V."/>
        </authorList>
    </citation>
    <scope>NUCLEOTIDE SEQUENCE [LARGE SCALE GENOMIC DNA]</scope>
    <source>
        <strain evidence="16 17">68-887.2</strain>
    </source>
</reference>
<dbReference type="Gene3D" id="3.40.50.300">
    <property type="entry name" value="P-loop containing nucleotide triphosphate hydrolases"/>
    <property type="match status" value="1"/>
</dbReference>
<dbReference type="Gene3D" id="3.30.70.2330">
    <property type="match status" value="1"/>
</dbReference>
<dbReference type="GO" id="GO:0008094">
    <property type="term" value="F:ATP-dependent activity, acting on DNA"/>
    <property type="evidence" value="ECO:0007669"/>
    <property type="project" value="TreeGrafter"/>
</dbReference>
<evidence type="ECO:0000256" key="1">
    <source>
        <dbReference type="ARBA" id="ARBA00004123"/>
    </source>
</evidence>
<evidence type="ECO:0000256" key="9">
    <source>
        <dbReference type="ARBA" id="ARBA00022840"/>
    </source>
</evidence>
<sequence length="916" mass="100594">MDDPFTMAEASNSSRRPPPSSTKRALSPDERVKEQVKEELDEIPPTPVEPDELYVTMRTDVVGVQYYTGMVGRGEYVMLERQPDNQYDSNAVRVMNASGHQVGHVPRAVASQLAYLMDERLITVEGRMVGQNLEGGRHFKLALDMSIYGRPSLRQVLEPELIWATPGQRGFEAMRRGDTGGSNGNRLGGDTMVIGPGGSGSSQPLDEEMRRLLDGLKKVENDEKHADGVMDNLTADIDVSKLPLHPSPPGVANGQLQVDLLPHQSQALQWMISRENPKLPSSPSDPPVQFWVRQNPEAKGNGKPYWLNVATRTPQTETPELGRGGIIADGMGLGKTLSTLALILATKGEKIQQGNSKATLIVCPLSVLSNWEKQIRDHVTPGQLTYYVYHGASRGVTPASLSSYDVVITTYQMVAADGAGVIPATKASPAKSKKVKTGKGPLLAIKWKRVVADEGHVLKNPRAKMTQAFVAVEAERRWVCTGTPIVNSPADLGSLLTCLKVCKPLDQDQYFKSLLLRPLRNGSAAAGKLLQALVGQILIRRTKETKDAAGSRLVELPPLEFFQVPIELDDETRTVYDEVQAACANKFQETLRSGEGTLGVLSMLTRLRQLCLSRQLVPQTFLEDLRRPASAVPSSHAVNANSLGKVKTAELVDRLRQAVSDDEECPVCFDAPMAKPRISVCGHCFCLECISTVIEKQAKCPMDRNALSLSSLIELPPDASDFIEPDDDVAPIKSAKITELIKYLKMFDPSDKTLVFSQFTSFLDHVAAALREEGIRFCRFDGSMSAKQRQEVITSFQAPVTAANKTKTAVVMLISLKSGAVGLNLTAASNVFLCDPWWQSAIEAQAIDRVHRMGQRKPVRVFQLIAEDTVEAKVLDIQKRKDELVAKAFEKTSRGQTAQEKRQARFDELKELFGVK</sequence>
<comment type="subcellular location">
    <subcellularLocation>
        <location evidence="1">Nucleus</location>
    </subcellularLocation>
</comment>
<dbReference type="Pfam" id="PF00271">
    <property type="entry name" value="Helicase_C"/>
    <property type="match status" value="1"/>
</dbReference>
<comment type="similarity">
    <text evidence="2">Belongs to the SNF2/RAD54 helicase family.</text>
</comment>
<feature type="domain" description="RING-type" evidence="13">
    <location>
        <begin position="665"/>
        <end position="704"/>
    </location>
</feature>
<dbReference type="InParanoid" id="A0A1Y2BE95"/>
<dbReference type="SMART" id="SM00490">
    <property type="entry name" value="HELICc"/>
    <property type="match status" value="1"/>
</dbReference>
<dbReference type="PROSITE" id="PS00518">
    <property type="entry name" value="ZF_RING_1"/>
    <property type="match status" value="1"/>
</dbReference>
<dbReference type="GO" id="GO:0004386">
    <property type="term" value="F:helicase activity"/>
    <property type="evidence" value="ECO:0007669"/>
    <property type="project" value="UniProtKB-KW"/>
</dbReference>
<dbReference type="GO" id="GO:0006281">
    <property type="term" value="P:DNA repair"/>
    <property type="evidence" value="ECO:0007669"/>
    <property type="project" value="TreeGrafter"/>
</dbReference>
<organism evidence="16 17">
    <name type="scientific">Naematelia encephala</name>
    <dbReference type="NCBI Taxonomy" id="71784"/>
    <lineage>
        <taxon>Eukaryota</taxon>
        <taxon>Fungi</taxon>
        <taxon>Dikarya</taxon>
        <taxon>Basidiomycota</taxon>
        <taxon>Agaricomycotina</taxon>
        <taxon>Tremellomycetes</taxon>
        <taxon>Tremellales</taxon>
        <taxon>Naemateliaceae</taxon>
        <taxon>Naematelia</taxon>
    </lineage>
</organism>
<dbReference type="InterPro" id="IPR000330">
    <property type="entry name" value="SNF2_N"/>
</dbReference>
<dbReference type="SMART" id="SM00184">
    <property type="entry name" value="RING"/>
    <property type="match status" value="1"/>
</dbReference>
<dbReference type="PANTHER" id="PTHR45626">
    <property type="entry name" value="TRANSCRIPTION TERMINATION FACTOR 2-RELATED"/>
    <property type="match status" value="1"/>
</dbReference>
<evidence type="ECO:0000259" key="13">
    <source>
        <dbReference type="PROSITE" id="PS50089"/>
    </source>
</evidence>
<dbReference type="PANTHER" id="PTHR45626:SF17">
    <property type="entry name" value="HELICASE-LIKE TRANSCRIPTION FACTOR"/>
    <property type="match status" value="1"/>
</dbReference>
<protein>
    <submittedName>
        <fullName evidence="16">SNF2 family N-terminal domain-domain-containing protein</fullName>
    </submittedName>
</protein>
<evidence type="ECO:0000313" key="16">
    <source>
        <dbReference type="EMBL" id="ORY32870.1"/>
    </source>
</evidence>
<dbReference type="GO" id="GO:0005524">
    <property type="term" value="F:ATP binding"/>
    <property type="evidence" value="ECO:0007669"/>
    <property type="project" value="UniProtKB-KW"/>
</dbReference>
<keyword evidence="5 11" id="KW-0863">Zinc-finger</keyword>
<dbReference type="InterPro" id="IPR001650">
    <property type="entry name" value="Helicase_C-like"/>
</dbReference>
<dbReference type="GO" id="GO:0008270">
    <property type="term" value="F:zinc ion binding"/>
    <property type="evidence" value="ECO:0007669"/>
    <property type="project" value="UniProtKB-KW"/>
</dbReference>
<keyword evidence="4" id="KW-0547">Nucleotide-binding</keyword>
<evidence type="ECO:0000259" key="15">
    <source>
        <dbReference type="PROSITE" id="PS51194"/>
    </source>
</evidence>
<dbReference type="OrthoDB" id="448448at2759"/>
<evidence type="ECO:0000256" key="4">
    <source>
        <dbReference type="ARBA" id="ARBA00022741"/>
    </source>
</evidence>
<dbReference type="InterPro" id="IPR027417">
    <property type="entry name" value="P-loop_NTPase"/>
</dbReference>
<evidence type="ECO:0000256" key="12">
    <source>
        <dbReference type="SAM" id="MobiDB-lite"/>
    </source>
</evidence>
<dbReference type="Gene3D" id="3.40.50.10810">
    <property type="entry name" value="Tandem AAA-ATPase domain"/>
    <property type="match status" value="1"/>
</dbReference>
<dbReference type="STRING" id="71784.A0A1Y2BE95"/>
<feature type="region of interest" description="Disordered" evidence="12">
    <location>
        <begin position="1"/>
        <end position="49"/>
    </location>
</feature>
<dbReference type="SMART" id="SM00910">
    <property type="entry name" value="HIRAN"/>
    <property type="match status" value="1"/>
</dbReference>
<feature type="domain" description="Helicase ATP-binding" evidence="14">
    <location>
        <begin position="316"/>
        <end position="502"/>
    </location>
</feature>
<dbReference type="SUPFAM" id="SSF52540">
    <property type="entry name" value="P-loop containing nucleoside triphosphate hydrolases"/>
    <property type="match status" value="2"/>
</dbReference>
<dbReference type="AlphaFoldDB" id="A0A1Y2BE95"/>
<keyword evidence="3" id="KW-0479">Metal-binding</keyword>
<dbReference type="EMBL" id="MCFC01000008">
    <property type="protein sequence ID" value="ORY32870.1"/>
    <property type="molecule type" value="Genomic_DNA"/>
</dbReference>
<accession>A0A1Y2BE95</accession>
<gene>
    <name evidence="16" type="ORF">BCR39DRAFT_522211</name>
</gene>
<keyword evidence="7" id="KW-0347">Helicase</keyword>
<dbReference type="PROSITE" id="PS51192">
    <property type="entry name" value="HELICASE_ATP_BIND_1"/>
    <property type="match status" value="1"/>
</dbReference>
<evidence type="ECO:0000256" key="6">
    <source>
        <dbReference type="ARBA" id="ARBA00022801"/>
    </source>
</evidence>
<evidence type="ECO:0000256" key="2">
    <source>
        <dbReference type="ARBA" id="ARBA00007025"/>
    </source>
</evidence>
<feature type="compositionally biased region" description="Basic and acidic residues" evidence="12">
    <location>
        <begin position="26"/>
        <end position="38"/>
    </location>
</feature>
<dbReference type="InterPro" id="IPR018957">
    <property type="entry name" value="Znf_C3HC4_RING-type"/>
</dbReference>
<dbReference type="InterPro" id="IPR050628">
    <property type="entry name" value="SNF2_RAD54_helicase_TF"/>
</dbReference>
<dbReference type="CDD" id="cd18793">
    <property type="entry name" value="SF2_C_SNF"/>
    <property type="match status" value="1"/>
</dbReference>
<dbReference type="InterPro" id="IPR038718">
    <property type="entry name" value="SNF2-like_sf"/>
</dbReference>
<keyword evidence="8" id="KW-0862">Zinc</keyword>
<evidence type="ECO:0000256" key="10">
    <source>
        <dbReference type="ARBA" id="ARBA00023242"/>
    </source>
</evidence>
<proteinExistence type="inferred from homology"/>
<dbReference type="InterPro" id="IPR049730">
    <property type="entry name" value="SNF2/RAD54-like_C"/>
</dbReference>
<dbReference type="Gene3D" id="3.30.40.10">
    <property type="entry name" value="Zinc/RING finger domain, C3HC4 (zinc finger)"/>
    <property type="match status" value="1"/>
</dbReference>
<name>A0A1Y2BE95_9TREE</name>
<dbReference type="InterPro" id="IPR013083">
    <property type="entry name" value="Znf_RING/FYVE/PHD"/>
</dbReference>
<evidence type="ECO:0000256" key="3">
    <source>
        <dbReference type="ARBA" id="ARBA00022723"/>
    </source>
</evidence>
<keyword evidence="17" id="KW-1185">Reference proteome</keyword>
<dbReference type="GO" id="GO:0016818">
    <property type="term" value="F:hydrolase activity, acting on acid anhydrides, in phosphorus-containing anhydrides"/>
    <property type="evidence" value="ECO:0007669"/>
    <property type="project" value="InterPro"/>
</dbReference>
<evidence type="ECO:0000256" key="7">
    <source>
        <dbReference type="ARBA" id="ARBA00022806"/>
    </source>
</evidence>
<keyword evidence="9" id="KW-0067">ATP-binding</keyword>
<dbReference type="SUPFAM" id="SSF57850">
    <property type="entry name" value="RING/U-box"/>
    <property type="match status" value="1"/>
</dbReference>
<feature type="domain" description="Helicase C-terminal" evidence="15">
    <location>
        <begin position="736"/>
        <end position="913"/>
    </location>
</feature>
<dbReference type="InterPro" id="IPR017907">
    <property type="entry name" value="Znf_RING_CS"/>
</dbReference>
<dbReference type="InterPro" id="IPR014905">
    <property type="entry name" value="HIRAN"/>
</dbReference>
<evidence type="ECO:0000256" key="5">
    <source>
        <dbReference type="ARBA" id="ARBA00022771"/>
    </source>
</evidence>
<keyword evidence="6" id="KW-0378">Hydrolase</keyword>
<dbReference type="InterPro" id="IPR014001">
    <property type="entry name" value="Helicase_ATP-bd"/>
</dbReference>
<evidence type="ECO:0000256" key="11">
    <source>
        <dbReference type="PROSITE-ProRule" id="PRU00175"/>
    </source>
</evidence>
<dbReference type="GO" id="GO:0003676">
    <property type="term" value="F:nucleic acid binding"/>
    <property type="evidence" value="ECO:0007669"/>
    <property type="project" value="InterPro"/>
</dbReference>
<dbReference type="GO" id="GO:0005634">
    <property type="term" value="C:nucleus"/>
    <property type="evidence" value="ECO:0007669"/>
    <property type="project" value="UniProtKB-SubCell"/>
</dbReference>
<evidence type="ECO:0000259" key="14">
    <source>
        <dbReference type="PROSITE" id="PS51192"/>
    </source>
</evidence>
<keyword evidence="10" id="KW-0539">Nucleus</keyword>
<dbReference type="PROSITE" id="PS51194">
    <property type="entry name" value="HELICASE_CTER"/>
    <property type="match status" value="1"/>
</dbReference>
<dbReference type="InterPro" id="IPR001841">
    <property type="entry name" value="Znf_RING"/>
</dbReference>
<dbReference type="PROSITE" id="PS50089">
    <property type="entry name" value="ZF_RING_2"/>
    <property type="match status" value="1"/>
</dbReference>
<evidence type="ECO:0000313" key="17">
    <source>
        <dbReference type="Proteomes" id="UP000193986"/>
    </source>
</evidence>
<comment type="caution">
    <text evidence="16">The sequence shown here is derived from an EMBL/GenBank/DDBJ whole genome shotgun (WGS) entry which is preliminary data.</text>
</comment>
<dbReference type="SMART" id="SM00487">
    <property type="entry name" value="DEXDc"/>
    <property type="match status" value="1"/>
</dbReference>
<dbReference type="Proteomes" id="UP000193986">
    <property type="component" value="Unassembled WGS sequence"/>
</dbReference>
<dbReference type="Pfam" id="PF00176">
    <property type="entry name" value="SNF2-rel_dom"/>
    <property type="match status" value="1"/>
</dbReference>
<dbReference type="Pfam" id="PF08797">
    <property type="entry name" value="HIRAN"/>
    <property type="match status" value="1"/>
</dbReference>
<evidence type="ECO:0000256" key="8">
    <source>
        <dbReference type="ARBA" id="ARBA00022833"/>
    </source>
</evidence>
<dbReference type="Pfam" id="PF00097">
    <property type="entry name" value="zf-C3HC4"/>
    <property type="match status" value="1"/>
</dbReference>